<evidence type="ECO:0000313" key="7">
    <source>
        <dbReference type="EMBL" id="GMM36732.1"/>
    </source>
</evidence>
<keyword evidence="2" id="KW-0813">Transport</keyword>
<feature type="transmembrane region" description="Helical" evidence="6">
    <location>
        <begin position="114"/>
        <end position="133"/>
    </location>
</feature>
<comment type="subcellular location">
    <subcellularLocation>
        <location evidence="1">Membrane</location>
        <topology evidence="1">Multi-pass membrane protein</topology>
    </subcellularLocation>
</comment>
<dbReference type="GO" id="GO:0022857">
    <property type="term" value="F:transmembrane transporter activity"/>
    <property type="evidence" value="ECO:0007669"/>
    <property type="project" value="InterPro"/>
</dbReference>
<dbReference type="Proteomes" id="UP001360560">
    <property type="component" value="Unassembled WGS sequence"/>
</dbReference>
<evidence type="ECO:0000313" key="8">
    <source>
        <dbReference type="Proteomes" id="UP001360560"/>
    </source>
</evidence>
<feature type="transmembrane region" description="Helical" evidence="6">
    <location>
        <begin position="175"/>
        <end position="193"/>
    </location>
</feature>
<evidence type="ECO:0008006" key="9">
    <source>
        <dbReference type="Google" id="ProtNLM"/>
    </source>
</evidence>
<feature type="transmembrane region" description="Helical" evidence="6">
    <location>
        <begin position="371"/>
        <end position="390"/>
    </location>
</feature>
<evidence type="ECO:0000256" key="3">
    <source>
        <dbReference type="ARBA" id="ARBA00022692"/>
    </source>
</evidence>
<feature type="transmembrane region" description="Helical" evidence="6">
    <location>
        <begin position="77"/>
        <end position="94"/>
    </location>
</feature>
<evidence type="ECO:0000256" key="4">
    <source>
        <dbReference type="ARBA" id="ARBA00022989"/>
    </source>
</evidence>
<evidence type="ECO:0000256" key="6">
    <source>
        <dbReference type="SAM" id="Phobius"/>
    </source>
</evidence>
<keyword evidence="8" id="KW-1185">Reference proteome</keyword>
<dbReference type="AlphaFoldDB" id="A0AAV5QPH2"/>
<feature type="transmembrane region" description="Helical" evidence="6">
    <location>
        <begin position="308"/>
        <end position="327"/>
    </location>
</feature>
<feature type="transmembrane region" description="Helical" evidence="6">
    <location>
        <begin position="347"/>
        <end position="364"/>
    </location>
</feature>
<dbReference type="GO" id="GO:0005886">
    <property type="term" value="C:plasma membrane"/>
    <property type="evidence" value="ECO:0007669"/>
    <property type="project" value="TreeGrafter"/>
</dbReference>
<dbReference type="PANTHER" id="PTHR43791:SF46">
    <property type="entry name" value="MAJOR FACILITATOR SUPERFAMILY (MFS) PROFILE DOMAIN-CONTAINING PROTEIN-RELATED"/>
    <property type="match status" value="1"/>
</dbReference>
<gene>
    <name evidence="7" type="ORF">DASC09_040570</name>
</gene>
<dbReference type="SUPFAM" id="SSF103473">
    <property type="entry name" value="MFS general substrate transporter"/>
    <property type="match status" value="1"/>
</dbReference>
<feature type="transmembrane region" description="Helical" evidence="6">
    <location>
        <begin position="468"/>
        <end position="486"/>
    </location>
</feature>
<feature type="transmembrane region" description="Helical" evidence="6">
    <location>
        <begin position="237"/>
        <end position="260"/>
    </location>
</feature>
<keyword evidence="3 6" id="KW-0812">Transmembrane</keyword>
<proteinExistence type="predicted"/>
<reference evidence="7 8" key="1">
    <citation type="journal article" date="2023" name="Elife">
        <title>Identification of key yeast species and microbe-microbe interactions impacting larval growth of Drosophila in the wild.</title>
        <authorList>
            <person name="Mure A."/>
            <person name="Sugiura Y."/>
            <person name="Maeda R."/>
            <person name="Honda K."/>
            <person name="Sakurai N."/>
            <person name="Takahashi Y."/>
            <person name="Watada M."/>
            <person name="Katoh T."/>
            <person name="Gotoh A."/>
            <person name="Gotoh Y."/>
            <person name="Taniguchi I."/>
            <person name="Nakamura K."/>
            <person name="Hayashi T."/>
            <person name="Katayama T."/>
            <person name="Uemura T."/>
            <person name="Hattori Y."/>
        </authorList>
    </citation>
    <scope>NUCLEOTIDE SEQUENCE [LARGE SCALE GENOMIC DNA]</scope>
    <source>
        <strain evidence="7 8">SC-9</strain>
    </source>
</reference>
<dbReference type="Pfam" id="PF07690">
    <property type="entry name" value="MFS_1"/>
    <property type="match status" value="1"/>
</dbReference>
<name>A0AAV5QPH2_9ASCO</name>
<dbReference type="InterPro" id="IPR011701">
    <property type="entry name" value="MFS"/>
</dbReference>
<sequence length="525" mass="60173">MYNNHSTYRNTMIFEDLENHSEIEKETKNNTLEFQVSQISDQHNEFILSFESKNLKVDALAQELEIDQSRLMRKVDLCVLLPIFILFYVANLNRANFGLLELEGITTTLKISQLQYYGAVAVFFAPYVVFQSFSNLVLKSIRPHFWMSTSVLIYGCVVLGTAFVRDYPSLLACQFLHGLFQSGCDSAVFYILSNYYERSESQKRVSFIYSAAALGVLTNNLMGSRLRVDKVGSSIPFWSWILIIDAAITIGSAFILFFILPDFPEGNRFLEDNETLFIVKKLEIHCGKSGYNIKYSFKNVIDQLKDPMILLPVFISTFFGAITYGFNFMEPLAFGLYFGPQALVRGTWPWLCGFFVVCVFGYFSDLMRCRYPLYFLSVLFAVYGLAVARFDRSLNPNDTLRYSSVFFSVMGAHAAFPMFIGWATFNLNGHLRKSIITSLMICSYDLGGIYSTFIIYNNDVLYTQAETAAFAFSLAAFFFSLCYLYLVHRENAKKRTPEYKVKYEQLSKKEKILAGDRDPSFDYIS</sequence>
<dbReference type="RefSeq" id="XP_064853728.1">
    <property type="nucleotide sequence ID" value="XM_064997656.1"/>
</dbReference>
<protein>
    <recommendedName>
        <fullName evidence="9">Major facilitator superfamily (MFS) profile domain-containing protein</fullName>
    </recommendedName>
</protein>
<evidence type="ECO:0000256" key="5">
    <source>
        <dbReference type="ARBA" id="ARBA00023136"/>
    </source>
</evidence>
<accession>A0AAV5QPH2</accession>
<dbReference type="EMBL" id="BTFZ01000011">
    <property type="protein sequence ID" value="GMM36732.1"/>
    <property type="molecule type" value="Genomic_DNA"/>
</dbReference>
<evidence type="ECO:0000256" key="1">
    <source>
        <dbReference type="ARBA" id="ARBA00004141"/>
    </source>
</evidence>
<comment type="caution">
    <text evidence="7">The sequence shown here is derived from an EMBL/GenBank/DDBJ whole genome shotgun (WGS) entry which is preliminary data.</text>
</comment>
<dbReference type="GeneID" id="90074707"/>
<dbReference type="Gene3D" id="1.20.1250.20">
    <property type="entry name" value="MFS general substrate transporter like domains"/>
    <property type="match status" value="1"/>
</dbReference>
<dbReference type="InterPro" id="IPR036259">
    <property type="entry name" value="MFS_trans_sf"/>
</dbReference>
<keyword evidence="5 6" id="KW-0472">Membrane</keyword>
<feature type="transmembrane region" description="Helical" evidence="6">
    <location>
        <begin position="435"/>
        <end position="456"/>
    </location>
</feature>
<keyword evidence="4 6" id="KW-1133">Transmembrane helix</keyword>
<feature type="transmembrane region" description="Helical" evidence="6">
    <location>
        <begin position="145"/>
        <end position="163"/>
    </location>
</feature>
<dbReference type="PANTHER" id="PTHR43791">
    <property type="entry name" value="PERMEASE-RELATED"/>
    <property type="match status" value="1"/>
</dbReference>
<organism evidence="7 8">
    <name type="scientific">Saccharomycopsis crataegensis</name>
    <dbReference type="NCBI Taxonomy" id="43959"/>
    <lineage>
        <taxon>Eukaryota</taxon>
        <taxon>Fungi</taxon>
        <taxon>Dikarya</taxon>
        <taxon>Ascomycota</taxon>
        <taxon>Saccharomycotina</taxon>
        <taxon>Saccharomycetes</taxon>
        <taxon>Saccharomycopsidaceae</taxon>
        <taxon>Saccharomycopsis</taxon>
    </lineage>
</organism>
<feature type="transmembrane region" description="Helical" evidence="6">
    <location>
        <begin position="402"/>
        <end position="423"/>
    </location>
</feature>
<evidence type="ECO:0000256" key="2">
    <source>
        <dbReference type="ARBA" id="ARBA00022448"/>
    </source>
</evidence>
<feature type="transmembrane region" description="Helical" evidence="6">
    <location>
        <begin position="205"/>
        <end position="222"/>
    </location>
</feature>